<evidence type="ECO:0000256" key="1">
    <source>
        <dbReference type="SAM" id="Phobius"/>
    </source>
</evidence>
<dbReference type="PANTHER" id="PTHR42709">
    <property type="entry name" value="ALKALINE PHOSPHATASE LIKE PROTEIN"/>
    <property type="match status" value="1"/>
</dbReference>
<dbReference type="GO" id="GO:0005886">
    <property type="term" value="C:plasma membrane"/>
    <property type="evidence" value="ECO:0007669"/>
    <property type="project" value="TreeGrafter"/>
</dbReference>
<dbReference type="AlphaFoldDB" id="A0A5C4XUQ4"/>
<evidence type="ECO:0000313" key="2">
    <source>
        <dbReference type="EMBL" id="TNM66384.1"/>
    </source>
</evidence>
<keyword evidence="1" id="KW-1133">Transmembrane helix</keyword>
<evidence type="ECO:0000313" key="3">
    <source>
        <dbReference type="Proteomes" id="UP000311605"/>
    </source>
</evidence>
<reference evidence="2 3" key="1">
    <citation type="submission" date="2019-06" db="EMBL/GenBank/DDBJ databases">
        <title>The draft genome of Rhizobium smilacinae PTYR-5.</title>
        <authorList>
            <person name="Liu L."/>
            <person name="Li L."/>
            <person name="Zhang X."/>
        </authorList>
    </citation>
    <scope>NUCLEOTIDE SEQUENCE [LARGE SCALE GENOMIC DNA]</scope>
    <source>
        <strain evidence="2 3">PTYR-5</strain>
    </source>
</reference>
<feature type="transmembrane region" description="Helical" evidence="1">
    <location>
        <begin position="20"/>
        <end position="43"/>
    </location>
</feature>
<dbReference type="PANTHER" id="PTHR42709:SF11">
    <property type="entry name" value="DEDA FAMILY PROTEIN"/>
    <property type="match status" value="1"/>
</dbReference>
<keyword evidence="3" id="KW-1185">Reference proteome</keyword>
<protein>
    <submittedName>
        <fullName evidence="2">DedA family protein</fullName>
    </submittedName>
</protein>
<gene>
    <name evidence="2" type="ORF">FHP24_09340</name>
</gene>
<feature type="transmembrane region" description="Helical" evidence="1">
    <location>
        <begin position="55"/>
        <end position="82"/>
    </location>
</feature>
<dbReference type="OrthoDB" id="9810270at2"/>
<feature type="transmembrane region" description="Helical" evidence="1">
    <location>
        <begin position="176"/>
        <end position="195"/>
    </location>
</feature>
<organism evidence="2 3">
    <name type="scientific">Aliirhizobium smilacinae</name>
    <dbReference type="NCBI Taxonomy" id="1395944"/>
    <lineage>
        <taxon>Bacteria</taxon>
        <taxon>Pseudomonadati</taxon>
        <taxon>Pseudomonadota</taxon>
        <taxon>Alphaproteobacteria</taxon>
        <taxon>Hyphomicrobiales</taxon>
        <taxon>Rhizobiaceae</taxon>
        <taxon>Aliirhizobium</taxon>
    </lineage>
</organism>
<proteinExistence type="predicted"/>
<dbReference type="RefSeq" id="WP_139675765.1">
    <property type="nucleotide sequence ID" value="NZ_VDMN01000001.1"/>
</dbReference>
<feature type="transmembrane region" description="Helical" evidence="1">
    <location>
        <begin position="102"/>
        <end position="122"/>
    </location>
</feature>
<keyword evidence="1" id="KW-0812">Transmembrane</keyword>
<dbReference type="EMBL" id="VDMN01000001">
    <property type="protein sequence ID" value="TNM66384.1"/>
    <property type="molecule type" value="Genomic_DNA"/>
</dbReference>
<feature type="transmembrane region" description="Helical" evidence="1">
    <location>
        <begin position="134"/>
        <end position="156"/>
    </location>
</feature>
<sequence>MLQRLYDWTMALSARKSAEIWLAVIAFVESSVFLVPADVLFLPMALARPERAWRYALVATIFSVLGGIAGWWIGSFAFDAIAVPILDFWGKLDTFNELKSGITFETILLMLVTSGFAHLPPIKVVTILSGAVHVNIWLFIVAALITRGARFFLLAWLLRRYGESIRHFIEKQLGKIAMIGAVVLIALFAGYKLLLAH</sequence>
<dbReference type="InterPro" id="IPR051311">
    <property type="entry name" value="DedA_domain"/>
</dbReference>
<dbReference type="Proteomes" id="UP000311605">
    <property type="component" value="Unassembled WGS sequence"/>
</dbReference>
<keyword evidence="1" id="KW-0472">Membrane</keyword>
<name>A0A5C4XUQ4_9HYPH</name>
<accession>A0A5C4XUQ4</accession>
<comment type="caution">
    <text evidence="2">The sequence shown here is derived from an EMBL/GenBank/DDBJ whole genome shotgun (WGS) entry which is preliminary data.</text>
</comment>